<dbReference type="Proteomes" id="UP000317496">
    <property type="component" value="Chromosome"/>
</dbReference>
<dbReference type="GO" id="GO:0030170">
    <property type="term" value="F:pyridoxal phosphate binding"/>
    <property type="evidence" value="ECO:0007669"/>
    <property type="project" value="UniProtKB-UniRule"/>
</dbReference>
<gene>
    <name evidence="5 11" type="primary">lysA</name>
    <name evidence="11" type="ORF">FNB15_03715</name>
</gene>
<evidence type="ECO:0000256" key="3">
    <source>
        <dbReference type="ARBA" id="ARBA00022898"/>
    </source>
</evidence>
<dbReference type="PANTHER" id="PTHR43727:SF2">
    <property type="entry name" value="GROUP IV DECARBOXYLASE"/>
    <property type="match status" value="1"/>
</dbReference>
<dbReference type="Pfam" id="PF00278">
    <property type="entry name" value="Orn_DAP_Arg_deC"/>
    <property type="match status" value="1"/>
</dbReference>
<dbReference type="KEGG" id="fer:FNB15_03715"/>
<dbReference type="HAMAP" id="MF_02120">
    <property type="entry name" value="LysA"/>
    <property type="match status" value="1"/>
</dbReference>
<feature type="binding site" evidence="5">
    <location>
        <position position="315"/>
    </location>
    <ligand>
        <name>substrate</name>
    </ligand>
</feature>
<evidence type="ECO:0000256" key="4">
    <source>
        <dbReference type="ARBA" id="ARBA00023239"/>
    </source>
</evidence>
<sequence length="427" mass="45333">MPWFAYRNGVLHAENVPLDHIAAEVGTPVYVYSTAALTDRYTSLAEAFAGLPVLIAYAMKANANMALIRHLGSLGAGADVVSAGELQIAMKAGIAPGKIIFAGVGKTRAEMAIALKAGNTGIAQFNVESEPELDALSAVSASLGVKAPVAIRINPDVDAKTHKKITTGKAENKFGISYTRAREVYAHAAKLPGIRITGVHVHIGSQLTDLAPYEATFIKLAELVKDLRADGHDIQRIDLGGGIGITYDDETPPDPRAYADLVRKYIAPLGCEIALEPGRYIVGNAGLLLTAVTFVKPAEGKTFLILDSGMNDLIRPAMYEAFHRIVPVKAPNPEAELAPVDVVGPVCESGDTFAEDRPMPPVDDGDLLAILSAGAYSSSMASTYNARPLAPEVLVDGDRFAIVRRRPSIDEMTALETQPAWLSKAKA</sequence>
<dbReference type="FunFam" id="3.20.20.10:FF:000003">
    <property type="entry name" value="Diaminopimelate decarboxylase"/>
    <property type="match status" value="1"/>
</dbReference>
<keyword evidence="2 5" id="KW-0210">Decarboxylase</keyword>
<dbReference type="InterPro" id="IPR000183">
    <property type="entry name" value="Orn/DAP/Arg_de-COase"/>
</dbReference>
<name>A0A516H771_9PROT</name>
<comment type="subunit">
    <text evidence="5">Homodimer.</text>
</comment>
<dbReference type="PRINTS" id="PR01181">
    <property type="entry name" value="DAPDCRBXLASE"/>
</dbReference>
<feature type="modified residue" description="N6-(pyridoxal phosphate)lysine" evidence="5 7">
    <location>
        <position position="60"/>
    </location>
</feature>
<dbReference type="InterPro" id="IPR022653">
    <property type="entry name" value="De-COase2_pyr-phos_BS"/>
</dbReference>
<dbReference type="GO" id="GO:0009089">
    <property type="term" value="P:lysine biosynthetic process via diaminopimelate"/>
    <property type="evidence" value="ECO:0007669"/>
    <property type="project" value="UniProtKB-UniRule"/>
</dbReference>
<comment type="pathway">
    <text evidence="5 8">Amino-acid biosynthesis; L-lysine biosynthesis via DAP pathway; L-lysine from DL-2,6-diaminopimelate: step 1/1.</text>
</comment>
<keyword evidence="4 5" id="KW-0456">Lyase</keyword>
<dbReference type="InterPro" id="IPR022644">
    <property type="entry name" value="De-COase2_N"/>
</dbReference>
<dbReference type="Pfam" id="PF02784">
    <property type="entry name" value="Orn_Arg_deC_N"/>
    <property type="match status" value="1"/>
</dbReference>
<keyword evidence="5" id="KW-0028">Amino-acid biosynthesis</keyword>
<dbReference type="PANTHER" id="PTHR43727">
    <property type="entry name" value="DIAMINOPIMELATE DECARBOXYLASE"/>
    <property type="match status" value="1"/>
</dbReference>
<dbReference type="PROSITE" id="PS00878">
    <property type="entry name" value="ODR_DC_2_1"/>
    <property type="match status" value="1"/>
</dbReference>
<feature type="domain" description="Orn/DAP/Arg decarboxylase 2 C-terminal" evidence="9">
    <location>
        <begin position="30"/>
        <end position="374"/>
    </location>
</feature>
<dbReference type="CDD" id="cd06828">
    <property type="entry name" value="PLPDE_III_DapDC"/>
    <property type="match status" value="1"/>
</dbReference>
<comment type="cofactor">
    <cofactor evidence="1 5 7 8">
        <name>pyridoxal 5'-phosphate</name>
        <dbReference type="ChEBI" id="CHEBI:597326"/>
    </cofactor>
</comment>
<feature type="binding site" evidence="5">
    <location>
        <position position="376"/>
    </location>
    <ligand>
        <name>substrate</name>
    </ligand>
</feature>
<dbReference type="PRINTS" id="PR01179">
    <property type="entry name" value="ODADCRBXLASE"/>
</dbReference>
<dbReference type="NCBIfam" id="TIGR01048">
    <property type="entry name" value="lysA"/>
    <property type="match status" value="1"/>
</dbReference>
<dbReference type="Gene3D" id="3.20.20.10">
    <property type="entry name" value="Alanine racemase"/>
    <property type="match status" value="1"/>
</dbReference>
<feature type="binding site" evidence="5">
    <location>
        <position position="348"/>
    </location>
    <ligand>
        <name>substrate</name>
    </ligand>
</feature>
<dbReference type="AlphaFoldDB" id="A0A516H771"/>
<keyword evidence="12" id="KW-1185">Reference proteome</keyword>
<dbReference type="SUPFAM" id="SSF51419">
    <property type="entry name" value="PLP-binding barrel"/>
    <property type="match status" value="1"/>
</dbReference>
<reference evidence="11 12" key="1">
    <citation type="submission" date="2019-07" db="EMBL/GenBank/DDBJ databases">
        <title>Genome sequencing for Ferrovibrio sp. K5.</title>
        <authorList>
            <person name="Park S.-J."/>
        </authorList>
    </citation>
    <scope>NUCLEOTIDE SEQUENCE [LARGE SCALE GENOMIC DNA]</scope>
    <source>
        <strain evidence="11 12">K5</strain>
    </source>
</reference>
<feature type="binding site" evidence="5">
    <location>
        <begin position="276"/>
        <end position="279"/>
    </location>
    <ligand>
        <name>pyridoxal 5'-phosphate</name>
        <dbReference type="ChEBI" id="CHEBI:597326"/>
    </ligand>
</feature>
<protein>
    <recommendedName>
        <fullName evidence="5 6">Diaminopimelate decarboxylase</fullName>
        <shortName evidence="5">DAP decarboxylase</shortName>
        <shortName evidence="5">DAPDC</shortName>
        <ecNumber evidence="5 6">4.1.1.20</ecNumber>
    </recommendedName>
</protein>
<comment type="function">
    <text evidence="5">Specifically catalyzes the decarboxylation of meso-diaminopimelate (meso-DAP) to L-lysine.</text>
</comment>
<evidence type="ECO:0000256" key="8">
    <source>
        <dbReference type="RuleBase" id="RU003738"/>
    </source>
</evidence>
<evidence type="ECO:0000256" key="6">
    <source>
        <dbReference type="NCBIfam" id="TIGR01048"/>
    </source>
</evidence>
<dbReference type="OrthoDB" id="9802241at2"/>
<keyword evidence="5 8" id="KW-0457">Lysine biosynthesis</keyword>
<feature type="binding site" evidence="5">
    <location>
        <position position="279"/>
    </location>
    <ligand>
        <name>substrate</name>
    </ligand>
</feature>
<dbReference type="InterPro" id="IPR002986">
    <property type="entry name" value="DAP_deCOOHase_LysA"/>
</dbReference>
<dbReference type="EC" id="4.1.1.20" evidence="5 6"/>
<feature type="active site" description="Proton donor" evidence="7">
    <location>
        <position position="347"/>
    </location>
</feature>
<evidence type="ECO:0000256" key="5">
    <source>
        <dbReference type="HAMAP-Rule" id="MF_02120"/>
    </source>
</evidence>
<feature type="binding site" evidence="5">
    <location>
        <position position="242"/>
    </location>
    <ligand>
        <name>pyridoxal 5'-phosphate</name>
        <dbReference type="ChEBI" id="CHEBI:597326"/>
    </ligand>
</feature>
<comment type="catalytic activity">
    <reaction evidence="5 8">
        <text>meso-2,6-diaminopimelate + H(+) = L-lysine + CO2</text>
        <dbReference type="Rhea" id="RHEA:15101"/>
        <dbReference type="ChEBI" id="CHEBI:15378"/>
        <dbReference type="ChEBI" id="CHEBI:16526"/>
        <dbReference type="ChEBI" id="CHEBI:32551"/>
        <dbReference type="ChEBI" id="CHEBI:57791"/>
        <dbReference type="EC" id="4.1.1.20"/>
    </reaction>
</comment>
<dbReference type="EMBL" id="CP041636">
    <property type="protein sequence ID" value="QDO99624.1"/>
    <property type="molecule type" value="Genomic_DNA"/>
</dbReference>
<dbReference type="RefSeq" id="WP_144258620.1">
    <property type="nucleotide sequence ID" value="NZ_CP041636.1"/>
</dbReference>
<evidence type="ECO:0000313" key="11">
    <source>
        <dbReference type="EMBL" id="QDO99624.1"/>
    </source>
</evidence>
<evidence type="ECO:0000256" key="7">
    <source>
        <dbReference type="PIRSR" id="PIRSR600183-50"/>
    </source>
</evidence>
<proteinExistence type="inferred from homology"/>
<dbReference type="GO" id="GO:0008836">
    <property type="term" value="F:diaminopimelate decarboxylase activity"/>
    <property type="evidence" value="ECO:0007669"/>
    <property type="project" value="UniProtKB-UniRule"/>
</dbReference>
<keyword evidence="3 5" id="KW-0663">Pyridoxal phosphate</keyword>
<evidence type="ECO:0000259" key="10">
    <source>
        <dbReference type="Pfam" id="PF02784"/>
    </source>
</evidence>
<evidence type="ECO:0000256" key="2">
    <source>
        <dbReference type="ARBA" id="ARBA00022793"/>
    </source>
</evidence>
<evidence type="ECO:0000256" key="1">
    <source>
        <dbReference type="ARBA" id="ARBA00001933"/>
    </source>
</evidence>
<dbReference type="UniPathway" id="UPA00034">
    <property type="reaction ID" value="UER00027"/>
</dbReference>
<feature type="domain" description="Orn/DAP/Arg decarboxylase 2 N-terminal" evidence="10">
    <location>
        <begin position="37"/>
        <end position="283"/>
    </location>
</feature>
<dbReference type="InterPro" id="IPR009006">
    <property type="entry name" value="Ala_racemase/Decarboxylase_C"/>
</dbReference>
<comment type="similarity">
    <text evidence="5">Belongs to the Orn/Lys/Arg decarboxylase class-II family. LysA subfamily.</text>
</comment>
<feature type="binding site" evidence="5">
    <location>
        <position position="319"/>
    </location>
    <ligand>
        <name>substrate</name>
    </ligand>
</feature>
<evidence type="ECO:0000259" key="9">
    <source>
        <dbReference type="Pfam" id="PF00278"/>
    </source>
</evidence>
<dbReference type="SUPFAM" id="SSF50621">
    <property type="entry name" value="Alanine racemase C-terminal domain-like"/>
    <property type="match status" value="1"/>
</dbReference>
<dbReference type="Gene3D" id="2.40.37.10">
    <property type="entry name" value="Lyase, Ornithine Decarboxylase, Chain A, domain 1"/>
    <property type="match status" value="1"/>
</dbReference>
<dbReference type="InterPro" id="IPR029066">
    <property type="entry name" value="PLP-binding_barrel"/>
</dbReference>
<accession>A0A516H771</accession>
<evidence type="ECO:0000313" key="12">
    <source>
        <dbReference type="Proteomes" id="UP000317496"/>
    </source>
</evidence>
<organism evidence="11 12">
    <name type="scientific">Ferrovibrio terrae</name>
    <dbReference type="NCBI Taxonomy" id="2594003"/>
    <lineage>
        <taxon>Bacteria</taxon>
        <taxon>Pseudomonadati</taxon>
        <taxon>Pseudomonadota</taxon>
        <taxon>Alphaproteobacteria</taxon>
        <taxon>Rhodospirillales</taxon>
        <taxon>Rhodospirillaceae</taxon>
        <taxon>Ferrovibrio</taxon>
    </lineage>
</organism>
<feature type="binding site" evidence="5">
    <location>
        <position position="376"/>
    </location>
    <ligand>
        <name>pyridoxal 5'-phosphate</name>
        <dbReference type="ChEBI" id="CHEBI:597326"/>
    </ligand>
</feature>
<dbReference type="InterPro" id="IPR022643">
    <property type="entry name" value="De-COase2_C"/>
</dbReference>